<proteinExistence type="inferred from homology"/>
<dbReference type="AlphaFoldDB" id="A0AAD9KPS9"/>
<keyword evidence="8 11" id="KW-0472">Membrane</keyword>
<comment type="caution">
    <text evidence="13">The sequence shown here is derived from an EMBL/GenBank/DDBJ whole genome shotgun (WGS) entry which is preliminary data.</text>
</comment>
<evidence type="ECO:0000256" key="3">
    <source>
        <dbReference type="ARBA" id="ARBA00022614"/>
    </source>
</evidence>
<name>A0AAD9KPS9_RIDPI</name>
<evidence type="ECO:0000259" key="12">
    <source>
        <dbReference type="PROSITE" id="PS50104"/>
    </source>
</evidence>
<evidence type="ECO:0000313" key="13">
    <source>
        <dbReference type="EMBL" id="KAK2175097.1"/>
    </source>
</evidence>
<dbReference type="InterPro" id="IPR003591">
    <property type="entry name" value="Leu-rich_rpt_typical-subtyp"/>
</dbReference>
<dbReference type="Gene3D" id="3.80.10.10">
    <property type="entry name" value="Ribonuclease Inhibitor"/>
    <property type="match status" value="2"/>
</dbReference>
<keyword evidence="4 11" id="KW-0812">Transmembrane</keyword>
<dbReference type="SMART" id="SM00369">
    <property type="entry name" value="LRR_TYP"/>
    <property type="match status" value="4"/>
</dbReference>
<keyword evidence="7 11" id="KW-1133">Transmembrane helix</keyword>
<comment type="subcellular location">
    <subcellularLocation>
        <location evidence="1">Membrane</location>
        <topology evidence="1">Single-pass membrane protein</topology>
    </subcellularLocation>
</comment>
<dbReference type="InterPro" id="IPR032675">
    <property type="entry name" value="LRR_dom_sf"/>
</dbReference>
<keyword evidence="14" id="KW-1185">Reference proteome</keyword>
<dbReference type="GO" id="GO:0005886">
    <property type="term" value="C:plasma membrane"/>
    <property type="evidence" value="ECO:0007669"/>
    <property type="project" value="TreeGrafter"/>
</dbReference>
<evidence type="ECO:0000256" key="2">
    <source>
        <dbReference type="ARBA" id="ARBA00009634"/>
    </source>
</evidence>
<evidence type="ECO:0000313" key="14">
    <source>
        <dbReference type="Proteomes" id="UP001209878"/>
    </source>
</evidence>
<dbReference type="InterPro" id="IPR001611">
    <property type="entry name" value="Leu-rich_rpt"/>
</dbReference>
<evidence type="ECO:0000256" key="9">
    <source>
        <dbReference type="ARBA" id="ARBA00023170"/>
    </source>
</evidence>
<protein>
    <recommendedName>
        <fullName evidence="12">TIR domain-containing protein</fullName>
    </recommendedName>
</protein>
<dbReference type="PANTHER" id="PTHR24365">
    <property type="entry name" value="TOLL-LIKE RECEPTOR"/>
    <property type="match status" value="1"/>
</dbReference>
<evidence type="ECO:0000256" key="7">
    <source>
        <dbReference type="ARBA" id="ARBA00022989"/>
    </source>
</evidence>
<keyword evidence="10" id="KW-0325">Glycoprotein</keyword>
<keyword evidence="3" id="KW-0433">Leucine-rich repeat</keyword>
<dbReference type="SMART" id="SM00255">
    <property type="entry name" value="TIR"/>
    <property type="match status" value="1"/>
</dbReference>
<feature type="transmembrane region" description="Helical" evidence="11">
    <location>
        <begin position="345"/>
        <end position="365"/>
    </location>
</feature>
<feature type="domain" description="TIR" evidence="12">
    <location>
        <begin position="394"/>
        <end position="532"/>
    </location>
</feature>
<dbReference type="Gene3D" id="3.40.50.10140">
    <property type="entry name" value="Toll/interleukin-1 receptor homology (TIR) domain"/>
    <property type="match status" value="1"/>
</dbReference>
<evidence type="ECO:0000256" key="4">
    <source>
        <dbReference type="ARBA" id="ARBA00022692"/>
    </source>
</evidence>
<sequence length="557" mass="62781">MKKNVDIVSRGVGVYLTLSGCIAASLTFPCHITKDTFWDEGDTVNCSYRHLTQVPRDIPAGTTTLLLNNNDISQLGPTDFNNLTELRHLDLSTNVLQSNQIAPDAFVALGSLLYLDLSYNSLCMSNECFPKSLYGPLRLLKVFKATRKYAIADPRGIVEYPFRSLSVLEVLRELHVSGIPNVAIPSDIALLKKLQVLDLYLGRLSNISAATFRALHGSNIMTLSLRDNGISQVELGQFSLNLSRLRSLQWLNLSGNEMSALSEDLRHSLDELSERVNFSLDISGNPLSCTSCASLPFLCWLRATRVRIVAKDMLTCAENHNLRVVSISLEDLEASCASAAPGPSLLSVAGSVGFCTLSMVFFLYVNRWRMRWYYYSIKRHLRQKDGSTQDTNHYRYDACVVYADADLNWVAHELIEQVETDWALSLFVYDRDSQAGFPIAENIVQSLETSRYVLFVVTPDFCDDKWCDFALNMALLRDHKSLVMLYIKPIVHDCASRTLRALMNPRTRCTLVEWGDGEYAQSLFWQRLHDTLLPTSDSDMLLYRLAPCTHRPLLLSE</sequence>
<dbReference type="PROSITE" id="PS51257">
    <property type="entry name" value="PROKAR_LIPOPROTEIN"/>
    <property type="match status" value="1"/>
</dbReference>
<dbReference type="Proteomes" id="UP001209878">
    <property type="component" value="Unassembled WGS sequence"/>
</dbReference>
<evidence type="ECO:0000256" key="8">
    <source>
        <dbReference type="ARBA" id="ARBA00023136"/>
    </source>
</evidence>
<accession>A0AAD9KPS9</accession>
<dbReference type="PROSITE" id="PS50104">
    <property type="entry name" value="TIR"/>
    <property type="match status" value="1"/>
</dbReference>
<evidence type="ECO:0000256" key="10">
    <source>
        <dbReference type="ARBA" id="ARBA00023180"/>
    </source>
</evidence>
<dbReference type="PANTHER" id="PTHR24365:SF530">
    <property type="entry name" value="MSTPROX-RELATED"/>
    <property type="match status" value="1"/>
</dbReference>
<dbReference type="GO" id="GO:0007165">
    <property type="term" value="P:signal transduction"/>
    <property type="evidence" value="ECO:0007669"/>
    <property type="project" value="InterPro"/>
</dbReference>
<keyword evidence="6" id="KW-0677">Repeat</keyword>
<dbReference type="InterPro" id="IPR000157">
    <property type="entry name" value="TIR_dom"/>
</dbReference>
<comment type="similarity">
    <text evidence="2">Belongs to the Toll-like receptor family.</text>
</comment>
<dbReference type="GO" id="GO:0038023">
    <property type="term" value="F:signaling receptor activity"/>
    <property type="evidence" value="ECO:0007669"/>
    <property type="project" value="TreeGrafter"/>
</dbReference>
<dbReference type="InterPro" id="IPR035897">
    <property type="entry name" value="Toll_tir_struct_dom_sf"/>
</dbReference>
<reference evidence="13" key="1">
    <citation type="journal article" date="2023" name="Mol. Biol. Evol.">
        <title>Third-Generation Sequencing Reveals the Adaptive Role of the Epigenome in Three Deep-Sea Polychaetes.</title>
        <authorList>
            <person name="Perez M."/>
            <person name="Aroh O."/>
            <person name="Sun Y."/>
            <person name="Lan Y."/>
            <person name="Juniper S.K."/>
            <person name="Young C.R."/>
            <person name="Angers B."/>
            <person name="Qian P.Y."/>
        </authorList>
    </citation>
    <scope>NUCLEOTIDE SEQUENCE</scope>
    <source>
        <strain evidence="13">R07B-5</strain>
    </source>
</reference>
<evidence type="ECO:0000256" key="6">
    <source>
        <dbReference type="ARBA" id="ARBA00022737"/>
    </source>
</evidence>
<dbReference type="Pfam" id="PF01582">
    <property type="entry name" value="TIR"/>
    <property type="match status" value="1"/>
</dbReference>
<dbReference type="SUPFAM" id="SSF52200">
    <property type="entry name" value="Toll/Interleukin receptor TIR domain"/>
    <property type="match status" value="1"/>
</dbReference>
<dbReference type="EMBL" id="JAODUO010000750">
    <property type="protein sequence ID" value="KAK2175097.1"/>
    <property type="molecule type" value="Genomic_DNA"/>
</dbReference>
<dbReference type="Pfam" id="PF13855">
    <property type="entry name" value="LRR_8"/>
    <property type="match status" value="1"/>
</dbReference>
<evidence type="ECO:0000256" key="11">
    <source>
        <dbReference type="SAM" id="Phobius"/>
    </source>
</evidence>
<dbReference type="SUPFAM" id="SSF52058">
    <property type="entry name" value="L domain-like"/>
    <property type="match status" value="1"/>
</dbReference>
<keyword evidence="5" id="KW-0732">Signal</keyword>
<gene>
    <name evidence="13" type="ORF">NP493_750g00024</name>
</gene>
<evidence type="ECO:0000256" key="5">
    <source>
        <dbReference type="ARBA" id="ARBA00022729"/>
    </source>
</evidence>
<evidence type="ECO:0000256" key="1">
    <source>
        <dbReference type="ARBA" id="ARBA00004167"/>
    </source>
</evidence>
<keyword evidence="9" id="KW-0675">Receptor</keyword>
<organism evidence="13 14">
    <name type="scientific">Ridgeia piscesae</name>
    <name type="common">Tubeworm</name>
    <dbReference type="NCBI Taxonomy" id="27915"/>
    <lineage>
        <taxon>Eukaryota</taxon>
        <taxon>Metazoa</taxon>
        <taxon>Spiralia</taxon>
        <taxon>Lophotrochozoa</taxon>
        <taxon>Annelida</taxon>
        <taxon>Polychaeta</taxon>
        <taxon>Sedentaria</taxon>
        <taxon>Canalipalpata</taxon>
        <taxon>Sabellida</taxon>
        <taxon>Siboglinidae</taxon>
        <taxon>Ridgeia</taxon>
    </lineage>
</organism>